<dbReference type="AlphaFoldDB" id="A0A0S3S8K0"/>
<protein>
    <submittedName>
        <fullName evidence="1">Uncharacterized protein</fullName>
    </submittedName>
</protein>
<evidence type="ECO:0000313" key="2">
    <source>
        <dbReference type="Proteomes" id="UP000291084"/>
    </source>
</evidence>
<dbReference type="EMBL" id="AP015039">
    <property type="protein sequence ID" value="BAT89139.1"/>
    <property type="molecule type" value="Genomic_DNA"/>
</dbReference>
<proteinExistence type="predicted"/>
<sequence length="111" mass="12017">MQGLEQFRVKSRSTIEGSSGVVELAVEIRIRCSIFSMTVSVTTTVEGSGDDLEGGILRLGEEVIDSKALESLRNCGIGYSVSVIGYTLLQRLVESIPPPSTYTIEYVPRSS</sequence>
<organism evidence="1 2">
    <name type="scientific">Vigna angularis var. angularis</name>
    <dbReference type="NCBI Taxonomy" id="157739"/>
    <lineage>
        <taxon>Eukaryota</taxon>
        <taxon>Viridiplantae</taxon>
        <taxon>Streptophyta</taxon>
        <taxon>Embryophyta</taxon>
        <taxon>Tracheophyta</taxon>
        <taxon>Spermatophyta</taxon>
        <taxon>Magnoliopsida</taxon>
        <taxon>eudicotyledons</taxon>
        <taxon>Gunneridae</taxon>
        <taxon>Pentapetalae</taxon>
        <taxon>rosids</taxon>
        <taxon>fabids</taxon>
        <taxon>Fabales</taxon>
        <taxon>Fabaceae</taxon>
        <taxon>Papilionoideae</taxon>
        <taxon>50 kb inversion clade</taxon>
        <taxon>NPAAA clade</taxon>
        <taxon>indigoferoid/millettioid clade</taxon>
        <taxon>Phaseoleae</taxon>
        <taxon>Vigna</taxon>
    </lineage>
</organism>
<dbReference type="Proteomes" id="UP000291084">
    <property type="component" value="Chromosome 6"/>
</dbReference>
<keyword evidence="2" id="KW-1185">Reference proteome</keyword>
<accession>A0A0S3S8K0</accession>
<reference evidence="1 2" key="1">
    <citation type="journal article" date="2015" name="Sci. Rep.">
        <title>The power of single molecule real-time sequencing technology in the de novo assembly of a eukaryotic genome.</title>
        <authorList>
            <person name="Sakai H."/>
            <person name="Naito K."/>
            <person name="Ogiso-Tanaka E."/>
            <person name="Takahashi Y."/>
            <person name="Iseki K."/>
            <person name="Muto C."/>
            <person name="Satou K."/>
            <person name="Teruya K."/>
            <person name="Shiroma A."/>
            <person name="Shimoji M."/>
            <person name="Hirano T."/>
            <person name="Itoh T."/>
            <person name="Kaga A."/>
            <person name="Tomooka N."/>
        </authorList>
    </citation>
    <scope>NUCLEOTIDE SEQUENCE [LARGE SCALE GENOMIC DNA]</scope>
    <source>
        <strain evidence="2">cv. Shumari</strain>
    </source>
</reference>
<evidence type="ECO:0000313" key="1">
    <source>
        <dbReference type="EMBL" id="BAT89139.1"/>
    </source>
</evidence>
<name>A0A0S3S8K0_PHAAN</name>
<gene>
    <name evidence="1" type="primary">Vigan.06G001800</name>
    <name evidence="1" type="ORF">VIGAN_06001800</name>
</gene>